<protein>
    <submittedName>
        <fullName evidence="1">Uncharacterized protein</fullName>
    </submittedName>
</protein>
<proteinExistence type="predicted"/>
<gene>
    <name evidence="1" type="ORF">BLA23254_04856</name>
</gene>
<evidence type="ECO:0000313" key="2">
    <source>
        <dbReference type="Proteomes" id="UP000494218"/>
    </source>
</evidence>
<reference evidence="1 2" key="1">
    <citation type="submission" date="2019-09" db="EMBL/GenBank/DDBJ databases">
        <authorList>
            <person name="Depoorter E."/>
        </authorList>
    </citation>
    <scope>NUCLEOTIDE SEQUENCE [LARGE SCALE GENOMIC DNA]</scope>
    <source>
        <strain evidence="1">LMG 23254</strain>
    </source>
</reference>
<dbReference type="Proteomes" id="UP000494218">
    <property type="component" value="Unassembled WGS sequence"/>
</dbReference>
<evidence type="ECO:0000313" key="1">
    <source>
        <dbReference type="EMBL" id="VWC02018.1"/>
    </source>
</evidence>
<sequence length="250" mass="28686">MSSFEEKYKIHRIFHESVKQNQDLQDSKEKEHVIYTRKLFSFSDCAYIFYKYKPNIDESRKNLNKLFQVALFNTSLMTLQLLNEGYLIRGGATYGSAYFDELSFFGPAVEDAYLLESKKAVTPRILIDPKFGEKLLTHEKIVYDEVYGASSPYYNVLPKRSYIPTIVMPDGADFILNTAYILEMEGSISLGGISISHSELKANIVASISVKMERYKSDAKITDKLRWMKNYIESSTLSLESESTSFTQLL</sequence>
<dbReference type="AlphaFoldDB" id="A0A6P2P3E0"/>
<organism evidence="1 2">
    <name type="scientific">Burkholderia lata (strain ATCC 17760 / DSM 23089 / LMG 22485 / NCIMB 9086 / R18194 / 383)</name>
    <dbReference type="NCBI Taxonomy" id="482957"/>
    <lineage>
        <taxon>Bacteria</taxon>
        <taxon>Pseudomonadati</taxon>
        <taxon>Pseudomonadota</taxon>
        <taxon>Betaproteobacteria</taxon>
        <taxon>Burkholderiales</taxon>
        <taxon>Burkholderiaceae</taxon>
        <taxon>Burkholderia</taxon>
        <taxon>Burkholderia cepacia complex</taxon>
    </lineage>
</organism>
<name>A0A6P2P3E0_BURL3</name>
<dbReference type="EMBL" id="CABVPW010000025">
    <property type="protein sequence ID" value="VWC02018.1"/>
    <property type="molecule type" value="Genomic_DNA"/>
</dbReference>
<accession>A0A6P2P3E0</accession>